<protein>
    <recommendedName>
        <fullName evidence="4">Transposase Tnp1/En/Spm-like domain-containing protein</fullName>
    </recommendedName>
</protein>
<dbReference type="STRING" id="429701.A0A2G9G6F9"/>
<evidence type="ECO:0008006" key="4">
    <source>
        <dbReference type="Google" id="ProtNLM"/>
    </source>
</evidence>
<dbReference type="Proteomes" id="UP000231279">
    <property type="component" value="Unassembled WGS sequence"/>
</dbReference>
<accession>A0A2G9G6F9</accession>
<dbReference type="PANTHER" id="PTHR33144:SF45">
    <property type="entry name" value="TRANSPOSASE TNP1_EN_SPM-LIKE DOMAIN-CONTAINING PROTEIN"/>
    <property type="match status" value="1"/>
</dbReference>
<feature type="compositionally biased region" description="Polar residues" evidence="1">
    <location>
        <begin position="40"/>
        <end position="57"/>
    </location>
</feature>
<evidence type="ECO:0000313" key="3">
    <source>
        <dbReference type="Proteomes" id="UP000231279"/>
    </source>
</evidence>
<comment type="caution">
    <text evidence="2">The sequence shown here is derived from an EMBL/GenBank/DDBJ whole genome shotgun (WGS) entry which is preliminary data.</text>
</comment>
<organism evidence="2 3">
    <name type="scientific">Handroanthus impetiginosus</name>
    <dbReference type="NCBI Taxonomy" id="429701"/>
    <lineage>
        <taxon>Eukaryota</taxon>
        <taxon>Viridiplantae</taxon>
        <taxon>Streptophyta</taxon>
        <taxon>Embryophyta</taxon>
        <taxon>Tracheophyta</taxon>
        <taxon>Spermatophyta</taxon>
        <taxon>Magnoliopsida</taxon>
        <taxon>eudicotyledons</taxon>
        <taxon>Gunneridae</taxon>
        <taxon>Pentapetalae</taxon>
        <taxon>asterids</taxon>
        <taxon>lamiids</taxon>
        <taxon>Lamiales</taxon>
        <taxon>Bignoniaceae</taxon>
        <taxon>Crescentiina</taxon>
        <taxon>Tabebuia alliance</taxon>
        <taxon>Handroanthus</taxon>
    </lineage>
</organism>
<keyword evidence="3" id="KW-1185">Reference proteome</keyword>
<reference evidence="3" key="1">
    <citation type="journal article" date="2018" name="Gigascience">
        <title>Genome assembly of the Pink Ipe (Handroanthus impetiginosus, Bignoniaceae), a highly valued, ecologically keystone Neotropical timber forest tree.</title>
        <authorList>
            <person name="Silva-Junior O.B."/>
            <person name="Grattapaglia D."/>
            <person name="Novaes E."/>
            <person name="Collevatti R.G."/>
        </authorList>
    </citation>
    <scope>NUCLEOTIDE SEQUENCE [LARGE SCALE GENOMIC DNA]</scope>
    <source>
        <strain evidence="3">cv. UFG-1</strain>
    </source>
</reference>
<sequence>MPKRRKLAPRNHSAPPQSNVESGGIGDIAPRSEPIVESAPSDQRGSYDQSNSHNQLDPSIEADSDIVPDPSCYKKKSNKYWTVSVIDDNGETREACLRVQDLFIRMSCEKIVLEWNKEGQPTGEAGGLLGQFLGQVGKNYDNFPISYEKWTQVPKSCKNHVWTHVIKKKFVVNDGPNKKYIIGSLGKKWKDSRVDLYNTYYDPTTDWDTNVHNHPDGISRDHWADFLTYRLLQSTKDMCERNTENQKRQKVPHTLGSKSIARKKHEMDGSFVNDEAKKKNEELDREKQSSSDNDVSTKFFVKEHPGRVRSMGYCVCPSQYVGSSIHAKESSSSQSNAEIEELKLQLQANNVEIKALKEQMAYFMEHFGAQMPPNNLNNNQVANVCSPALVRCSSSGSHEPRILDTPNHDPLSHA</sequence>
<dbReference type="EMBL" id="NKXS01006921">
    <property type="protein sequence ID" value="PIN00510.1"/>
    <property type="molecule type" value="Genomic_DNA"/>
</dbReference>
<name>A0A2G9G6F9_9LAMI</name>
<evidence type="ECO:0000256" key="1">
    <source>
        <dbReference type="SAM" id="MobiDB-lite"/>
    </source>
</evidence>
<feature type="region of interest" description="Disordered" evidence="1">
    <location>
        <begin position="240"/>
        <end position="297"/>
    </location>
</feature>
<dbReference type="PANTHER" id="PTHR33144">
    <property type="entry name" value="OS10G0409366 PROTEIN-RELATED"/>
    <property type="match status" value="1"/>
</dbReference>
<evidence type="ECO:0000313" key="2">
    <source>
        <dbReference type="EMBL" id="PIN00510.1"/>
    </source>
</evidence>
<feature type="compositionally biased region" description="Basic and acidic residues" evidence="1">
    <location>
        <begin position="274"/>
        <end position="289"/>
    </location>
</feature>
<feature type="compositionally biased region" description="Basic and acidic residues" evidence="1">
    <location>
        <begin position="398"/>
        <end position="414"/>
    </location>
</feature>
<proteinExistence type="predicted"/>
<dbReference type="OrthoDB" id="1065805at2759"/>
<feature type="region of interest" description="Disordered" evidence="1">
    <location>
        <begin position="1"/>
        <end position="68"/>
    </location>
</feature>
<gene>
    <name evidence="2" type="ORF">CDL12_26986</name>
</gene>
<dbReference type="AlphaFoldDB" id="A0A2G9G6F9"/>
<feature type="region of interest" description="Disordered" evidence="1">
    <location>
        <begin position="395"/>
        <end position="414"/>
    </location>
</feature>